<dbReference type="InterPro" id="IPR043128">
    <property type="entry name" value="Rev_trsase/Diguanyl_cyclase"/>
</dbReference>
<dbReference type="CDD" id="cd01949">
    <property type="entry name" value="GGDEF"/>
    <property type="match status" value="1"/>
</dbReference>
<dbReference type="Pfam" id="PF00990">
    <property type="entry name" value="GGDEF"/>
    <property type="match status" value="1"/>
</dbReference>
<dbReference type="InterPro" id="IPR029016">
    <property type="entry name" value="GAF-like_dom_sf"/>
</dbReference>
<name>A0A0D8FT54_9ACTN</name>
<dbReference type="InterPro" id="IPR029787">
    <property type="entry name" value="Nucleotide_cyclase"/>
</dbReference>
<comment type="caution">
    <text evidence="2">The sequence shown here is derived from an EMBL/GenBank/DDBJ whole genome shotgun (WGS) entry which is preliminary data.</text>
</comment>
<dbReference type="eggNOG" id="COG2203">
    <property type="taxonomic scope" value="Bacteria"/>
</dbReference>
<dbReference type="GeneID" id="78373190"/>
<dbReference type="EMBL" id="JXUW01000021">
    <property type="protein sequence ID" value="KJE76134.1"/>
    <property type="molecule type" value="Genomic_DNA"/>
</dbReference>
<dbReference type="RefSeq" id="WP_035391130.1">
    <property type="nucleotide sequence ID" value="NZ_JXUW01000021.1"/>
</dbReference>
<dbReference type="GO" id="GO:0052621">
    <property type="term" value="F:diguanylate cyclase activity"/>
    <property type="evidence" value="ECO:0007669"/>
    <property type="project" value="TreeGrafter"/>
</dbReference>
<dbReference type="FunFam" id="3.30.70.270:FF:000001">
    <property type="entry name" value="Diguanylate cyclase domain protein"/>
    <property type="match status" value="1"/>
</dbReference>
<dbReference type="InterPro" id="IPR050469">
    <property type="entry name" value="Diguanylate_Cyclase"/>
</dbReference>
<evidence type="ECO:0000313" key="3">
    <source>
        <dbReference type="Proteomes" id="UP000032336"/>
    </source>
</evidence>
<dbReference type="SUPFAM" id="SSF55781">
    <property type="entry name" value="GAF domain-like"/>
    <property type="match status" value="2"/>
</dbReference>
<accession>A0A0D8FT54</accession>
<dbReference type="OrthoDB" id="23692at2"/>
<evidence type="ECO:0000259" key="1">
    <source>
        <dbReference type="PROSITE" id="PS50887"/>
    </source>
</evidence>
<dbReference type="PROSITE" id="PS50887">
    <property type="entry name" value="GGDEF"/>
    <property type="match status" value="1"/>
</dbReference>
<keyword evidence="3" id="KW-1185">Reference proteome</keyword>
<dbReference type="SMART" id="SM00065">
    <property type="entry name" value="GAF"/>
    <property type="match status" value="1"/>
</dbReference>
<dbReference type="InterPro" id="IPR003018">
    <property type="entry name" value="GAF"/>
</dbReference>
<dbReference type="InterPro" id="IPR000160">
    <property type="entry name" value="GGDEF_dom"/>
</dbReference>
<evidence type="ECO:0000313" key="2">
    <source>
        <dbReference type="EMBL" id="KJE76134.1"/>
    </source>
</evidence>
<dbReference type="PANTHER" id="PTHR45138">
    <property type="entry name" value="REGULATORY COMPONENTS OF SENSORY TRANSDUCTION SYSTEM"/>
    <property type="match status" value="1"/>
</dbReference>
<gene>
    <name evidence="2" type="primary">cph22</name>
    <name evidence="2" type="ORF">FEAC_21160</name>
</gene>
<dbReference type="GO" id="GO:1902201">
    <property type="term" value="P:negative regulation of bacterial-type flagellum-dependent cell motility"/>
    <property type="evidence" value="ECO:0007669"/>
    <property type="project" value="TreeGrafter"/>
</dbReference>
<reference evidence="2 3" key="1">
    <citation type="submission" date="2015-01" db="EMBL/GenBank/DDBJ databases">
        <title>Draft genome of the acidophilic iron oxidizer Ferrimicrobium acidiphilum strain T23.</title>
        <authorList>
            <person name="Poehlein A."/>
            <person name="Eisen S."/>
            <person name="Schloemann M."/>
            <person name="Johnson B.D."/>
            <person name="Daniel R."/>
            <person name="Muehling M."/>
        </authorList>
    </citation>
    <scope>NUCLEOTIDE SEQUENCE [LARGE SCALE GENOMIC DNA]</scope>
    <source>
        <strain evidence="2 3">T23</strain>
    </source>
</reference>
<dbReference type="Gene3D" id="3.30.450.40">
    <property type="match status" value="2"/>
</dbReference>
<dbReference type="GO" id="GO:0005886">
    <property type="term" value="C:plasma membrane"/>
    <property type="evidence" value="ECO:0007669"/>
    <property type="project" value="TreeGrafter"/>
</dbReference>
<dbReference type="PANTHER" id="PTHR45138:SF9">
    <property type="entry name" value="DIGUANYLATE CYCLASE DGCM-RELATED"/>
    <property type="match status" value="1"/>
</dbReference>
<dbReference type="eggNOG" id="COG3706">
    <property type="taxonomic scope" value="Bacteria"/>
</dbReference>
<proteinExistence type="predicted"/>
<dbReference type="SUPFAM" id="SSF55073">
    <property type="entry name" value="Nucleotide cyclase"/>
    <property type="match status" value="1"/>
</dbReference>
<dbReference type="AlphaFoldDB" id="A0A0D8FT54"/>
<dbReference type="Gene3D" id="3.30.70.270">
    <property type="match status" value="1"/>
</dbReference>
<dbReference type="Pfam" id="PF01590">
    <property type="entry name" value="GAF"/>
    <property type="match status" value="1"/>
</dbReference>
<feature type="domain" description="GGDEF" evidence="1">
    <location>
        <begin position="421"/>
        <end position="558"/>
    </location>
</feature>
<dbReference type="PATRIC" id="fig|1121877.4.peg.2358"/>
<dbReference type="GO" id="GO:0043709">
    <property type="term" value="P:cell adhesion involved in single-species biofilm formation"/>
    <property type="evidence" value="ECO:0007669"/>
    <property type="project" value="TreeGrafter"/>
</dbReference>
<dbReference type="STRING" id="1121877.FEAC_21160"/>
<sequence length="561" mass="62285">MDMHTVTDELSDLEGRLQKVLSVARDLSVFTDRNELLRKITQTNSEVLGFGATSIAILDGDGRFRVKAMTSLRGDLTMDDFNDYSMPFEELERLLRVAKPIGDIYWVDGSEPILAEMEERGSVIATTPTVESSHWHPRSLLIAPLYRPPAEVFGVVFPDDPLDGMVPTLERAMLIATLAHFASLAIQLHENRSYAEAQLRILTAQRERLSELFRASNDVQRAGQLEEILQMTADAVTSAGGFRRSAIYLRSDDNLELRVTSGIDTRERARLHENGPIELGQFAEIMQPQMRLSRSYLFDHRKYPLPDQLGQQLSVPTRSPDELDVGNWEPQDSLTIPIIESGQLLGVISADEPIDGRFPDLEQVQALEFFADQAGIAVSQMMQYDLLRELAETDPLTGLMNRRSFWSLAERLVVNARGGGFQMAAMFIDLDHFKAVNDQFGHSAGDLVIKEAAANIQNRLRTQDVVARFGGEEFVVFLTGVDQIQALSLAESLRLVLASVSVPDVDSHITASIGVAVAAPVVRRFSPRGLVEELLRLADSALYDAKARGRNRVQLGGVLDS</sequence>
<dbReference type="Proteomes" id="UP000032336">
    <property type="component" value="Unassembled WGS sequence"/>
</dbReference>
<organism evidence="2 3">
    <name type="scientific">Ferrimicrobium acidiphilum DSM 19497</name>
    <dbReference type="NCBI Taxonomy" id="1121877"/>
    <lineage>
        <taxon>Bacteria</taxon>
        <taxon>Bacillati</taxon>
        <taxon>Actinomycetota</taxon>
        <taxon>Acidimicrobiia</taxon>
        <taxon>Acidimicrobiales</taxon>
        <taxon>Acidimicrobiaceae</taxon>
        <taxon>Ferrimicrobium</taxon>
    </lineage>
</organism>
<dbReference type="NCBIfam" id="TIGR00254">
    <property type="entry name" value="GGDEF"/>
    <property type="match status" value="1"/>
</dbReference>
<dbReference type="SMART" id="SM00267">
    <property type="entry name" value="GGDEF"/>
    <property type="match status" value="1"/>
</dbReference>
<protein>
    <submittedName>
        <fullName evidence="2">Phytochrome-like protein cph2</fullName>
    </submittedName>
</protein>